<evidence type="ECO:0000256" key="3">
    <source>
        <dbReference type="ARBA" id="ARBA00023288"/>
    </source>
</evidence>
<evidence type="ECO:0000313" key="9">
    <source>
        <dbReference type="Proteomes" id="UP000019116"/>
    </source>
</evidence>
<dbReference type="InterPro" id="IPR006121">
    <property type="entry name" value="HMA_dom"/>
</dbReference>
<evidence type="ECO:0000259" key="7">
    <source>
        <dbReference type="PROSITE" id="PS50846"/>
    </source>
</evidence>
<dbReference type="SMR" id="A0A2X0SC42"/>
<evidence type="ECO:0000313" key="8">
    <source>
        <dbReference type="EnsemblPlants" id="TraesCS2D02G024400.1"/>
    </source>
</evidence>
<dbReference type="Gramene" id="TraesCAD_scaffold_021995_01G000600.1">
    <property type="protein sequence ID" value="TraesCAD_scaffold_021995_01G000600.1"/>
    <property type="gene ID" value="TraesCAD_scaffold_021995_01G000600"/>
</dbReference>
<keyword evidence="1" id="KW-0488">Methylation</keyword>
<proteinExistence type="inferred from homology"/>
<name>A0A2X0SC42_WHEAT</name>
<dbReference type="SUPFAM" id="SSF55008">
    <property type="entry name" value="HMA, heavy metal-associated domain"/>
    <property type="match status" value="1"/>
</dbReference>
<dbReference type="PROSITE" id="PS50846">
    <property type="entry name" value="HMA_2"/>
    <property type="match status" value="1"/>
</dbReference>
<evidence type="ECO:0000256" key="6">
    <source>
        <dbReference type="SAM" id="MobiDB-lite"/>
    </source>
</evidence>
<evidence type="ECO:0000256" key="1">
    <source>
        <dbReference type="ARBA" id="ARBA00022481"/>
    </source>
</evidence>
<dbReference type="Proteomes" id="UP000019116">
    <property type="component" value="Chromosome 2D"/>
</dbReference>
<dbReference type="Gramene" id="TraesCLE_scaffold_066050_01G000200.1">
    <property type="protein sequence ID" value="TraesCLE_scaffold_066050_01G000200.1"/>
    <property type="gene ID" value="TraesCLE_scaffold_066050_01G000200"/>
</dbReference>
<protein>
    <recommendedName>
        <fullName evidence="7">HMA domain-containing protein</fullName>
    </recommendedName>
</protein>
<keyword evidence="2" id="KW-0479">Metal-binding</keyword>
<dbReference type="EnsemblPlants" id="TraesCS2D02G024400.1">
    <property type="protein sequence ID" value="TraesCS2D02G024400.1"/>
    <property type="gene ID" value="TraesCS2D02G024400"/>
</dbReference>
<keyword evidence="9" id="KW-1185">Reference proteome</keyword>
<evidence type="ECO:0000256" key="4">
    <source>
        <dbReference type="ARBA" id="ARBA00023289"/>
    </source>
</evidence>
<dbReference type="Gramene" id="TraesCS2D02G024400.1">
    <property type="protein sequence ID" value="TraesCS2D02G024400.1"/>
    <property type="gene ID" value="TraesCS2D02G024400"/>
</dbReference>
<evidence type="ECO:0000256" key="5">
    <source>
        <dbReference type="ARBA" id="ARBA00024045"/>
    </source>
</evidence>
<dbReference type="InterPro" id="IPR051863">
    <property type="entry name" value="HIPP"/>
</dbReference>
<evidence type="ECO:0000256" key="2">
    <source>
        <dbReference type="ARBA" id="ARBA00022723"/>
    </source>
</evidence>
<feature type="compositionally biased region" description="Pro residues" evidence="6">
    <location>
        <begin position="118"/>
        <end position="127"/>
    </location>
</feature>
<keyword evidence="3" id="KW-0449">Lipoprotein</keyword>
<dbReference type="PANTHER" id="PTHR45811">
    <property type="entry name" value="COPPER TRANSPORT PROTEIN FAMILY-RELATED"/>
    <property type="match status" value="1"/>
</dbReference>
<feature type="domain" description="HMA" evidence="7">
    <location>
        <begin position="13"/>
        <end position="80"/>
    </location>
</feature>
<dbReference type="Gramene" id="TraesROB_scaffold_075520_01G000200.1">
    <property type="protein sequence ID" value="TraesROB_scaffold_075520_01G000200.1"/>
    <property type="gene ID" value="TraesROB_scaffold_075520_01G000200"/>
</dbReference>
<reference evidence="8" key="2">
    <citation type="submission" date="2018-10" db="UniProtKB">
        <authorList>
            <consortium name="EnsemblPlants"/>
        </authorList>
    </citation>
    <scope>IDENTIFICATION</scope>
</reference>
<dbReference type="InterPro" id="IPR036163">
    <property type="entry name" value="HMA_dom_sf"/>
</dbReference>
<sequence length="147" mass="16715">MARNKQVWSYRMTRDHIKIVDITDKRWKSSAFKVLSKLHGTNSVAANEEEGTLTVVGDLDPVVVVLALQKAKLNVQIVRTGLMNKPEGRKMPGRNPPEGQQKPESNPPQLPHSLITPYSPPYRPPPYRQHRHEVHQSREDPNSCVIQ</sequence>
<dbReference type="Gramene" id="TraesCS2D03G0047600.1">
    <property type="protein sequence ID" value="TraesCS2D03G0047600.1.CDS"/>
    <property type="gene ID" value="TraesCS2D03G0047600"/>
</dbReference>
<reference evidence="8" key="1">
    <citation type="submission" date="2018-08" db="EMBL/GenBank/DDBJ databases">
        <authorList>
            <person name="Rossello M."/>
        </authorList>
    </citation>
    <scope>NUCLEOTIDE SEQUENCE [LARGE SCALE GENOMIC DNA]</scope>
    <source>
        <strain evidence="8">cv. Chinese Spring</strain>
    </source>
</reference>
<dbReference type="Gramene" id="TraesWEE_scaffold_003229_01G000700.1">
    <property type="protein sequence ID" value="TraesWEE_scaffold_003229_01G000700.1"/>
    <property type="gene ID" value="TraesWEE_scaffold_003229_01G000700"/>
</dbReference>
<dbReference type="STRING" id="4565.A0A2X0SC42"/>
<comment type="similarity">
    <text evidence="5">Belongs to the HIPP family.</text>
</comment>
<keyword evidence="4" id="KW-0636">Prenylation</keyword>
<dbReference type="GO" id="GO:0046872">
    <property type="term" value="F:metal ion binding"/>
    <property type="evidence" value="ECO:0007669"/>
    <property type="project" value="UniProtKB-KW"/>
</dbReference>
<organism evidence="8">
    <name type="scientific">Triticum aestivum</name>
    <name type="common">Wheat</name>
    <dbReference type="NCBI Taxonomy" id="4565"/>
    <lineage>
        <taxon>Eukaryota</taxon>
        <taxon>Viridiplantae</taxon>
        <taxon>Streptophyta</taxon>
        <taxon>Embryophyta</taxon>
        <taxon>Tracheophyta</taxon>
        <taxon>Spermatophyta</taxon>
        <taxon>Magnoliopsida</taxon>
        <taxon>Liliopsida</taxon>
        <taxon>Poales</taxon>
        <taxon>Poaceae</taxon>
        <taxon>BOP clade</taxon>
        <taxon>Pooideae</taxon>
        <taxon>Triticodae</taxon>
        <taxon>Triticeae</taxon>
        <taxon>Triticinae</taxon>
        <taxon>Triticum</taxon>
    </lineage>
</organism>
<dbReference type="PANTHER" id="PTHR45811:SF17">
    <property type="entry name" value="HEAVY METAL-ASSOCIATED DOMAIN CONTAINING PROTEIN"/>
    <property type="match status" value="1"/>
</dbReference>
<feature type="region of interest" description="Disordered" evidence="6">
    <location>
        <begin position="80"/>
        <end position="147"/>
    </location>
</feature>
<dbReference type="Gene3D" id="3.30.70.100">
    <property type="match status" value="1"/>
</dbReference>
<accession>A0A2X0SC42</accession>
<dbReference type="AlphaFoldDB" id="A0A2X0SC42"/>